<reference evidence="2" key="1">
    <citation type="submission" date="2021-10" db="EMBL/GenBank/DDBJ databases">
        <title>Genome Sequence of The Candidatus Hydrogeosomobacter endosymbioticus, an Intracellular Bacterial Symbiont of the Anaerobic Ciliate GW7.</title>
        <authorList>
            <person name="Shiohama Y."/>
            <person name="Shinzato N."/>
        </authorList>
    </citation>
    <scope>NUCLEOTIDE SEQUENCE [LARGE SCALE GENOMIC DNA]</scope>
    <source>
        <strain evidence="2">200920</strain>
    </source>
</reference>
<evidence type="ECO:0000313" key="2">
    <source>
        <dbReference type="EMBL" id="BDB96276.1"/>
    </source>
</evidence>
<accession>A0ABM7V9T9</accession>
<name>A0ABM7V9T9_9PROT</name>
<feature type="compositionally biased region" description="Basic and acidic residues" evidence="1">
    <location>
        <begin position="47"/>
        <end position="87"/>
    </location>
</feature>
<evidence type="ECO:0000256" key="1">
    <source>
        <dbReference type="SAM" id="MobiDB-lite"/>
    </source>
</evidence>
<dbReference type="EMBL" id="AP025225">
    <property type="protein sequence ID" value="BDB96276.1"/>
    <property type="molecule type" value="Genomic_DNA"/>
</dbReference>
<gene>
    <name evidence="2" type="ORF">HYD_4090</name>
</gene>
<feature type="compositionally biased region" description="Basic and acidic residues" evidence="1">
    <location>
        <begin position="14"/>
        <end position="37"/>
    </location>
</feature>
<feature type="region of interest" description="Disordered" evidence="1">
    <location>
        <begin position="1"/>
        <end position="93"/>
    </location>
</feature>
<sequence>MREAEGGGGNSNFKESEQSSDGEKSVHKKEADKKMSILERIFGKTRTKSDGKKSGGSHGDGKAKHEEEEDEKKQDSKEATHHSEKTRISKNFKLNSPIGGMGYKVEKDSENGVDCGFYLNKSKKNNIEMLKQIDTGLSLVMQQNFDEYKKQKNAFMKNCEELDDYMKYVWLP</sequence>
<evidence type="ECO:0000313" key="3">
    <source>
        <dbReference type="Proteomes" id="UP001320209"/>
    </source>
</evidence>
<proteinExistence type="predicted"/>
<organism evidence="2 3">
    <name type="scientific">Candidatus Hydrogenosomobacter endosymbioticus</name>
    <dbReference type="NCBI Taxonomy" id="2558174"/>
    <lineage>
        <taxon>Bacteria</taxon>
        <taxon>Pseudomonadati</taxon>
        <taxon>Pseudomonadota</taxon>
        <taxon>Alphaproteobacteria</taxon>
        <taxon>Holosporales</taxon>
        <taxon>Holosporaceae</taxon>
        <taxon>Candidatus Hydrogenosomobacter</taxon>
    </lineage>
</organism>
<feature type="compositionally biased region" description="Gly residues" evidence="1">
    <location>
        <begin position="1"/>
        <end position="10"/>
    </location>
</feature>
<keyword evidence="3" id="KW-1185">Reference proteome</keyword>
<dbReference type="RefSeq" id="WP_236864506.1">
    <property type="nucleotide sequence ID" value="NZ_AP025225.1"/>
</dbReference>
<protein>
    <submittedName>
        <fullName evidence="2">Uncharacterized protein</fullName>
    </submittedName>
</protein>
<dbReference type="Proteomes" id="UP001320209">
    <property type="component" value="Chromosome"/>
</dbReference>